<evidence type="ECO:0000256" key="2">
    <source>
        <dbReference type="PROSITE-ProRule" id="PRU00284"/>
    </source>
</evidence>
<dbReference type="STRING" id="1192197.JBW_00370"/>
<reference evidence="5" key="2">
    <citation type="submission" date="2015-02" db="EMBL/GenBank/DDBJ databases">
        <title>Complete Genome Sequence of Pelosinus fermentans JBW45.</title>
        <authorList>
            <person name="De Leon K.B."/>
            <person name="Utturkar S.M."/>
            <person name="Camilleri L.B."/>
            <person name="Arkin A.P."/>
            <person name="Fields M.W."/>
            <person name="Brown S.D."/>
            <person name="Wall J.D."/>
        </authorList>
    </citation>
    <scope>NUCLEOTIDE SEQUENCE [LARGE SCALE GENOMIC DNA]</scope>
    <source>
        <strain evidence="5">JBW45</strain>
    </source>
</reference>
<evidence type="ECO:0000256" key="1">
    <source>
        <dbReference type="ARBA" id="ARBA00023224"/>
    </source>
</evidence>
<dbReference type="Proteomes" id="UP000005361">
    <property type="component" value="Chromosome"/>
</dbReference>
<dbReference type="Pfam" id="PF00015">
    <property type="entry name" value="MCPsignal"/>
    <property type="match status" value="1"/>
</dbReference>
<dbReference type="RefSeq" id="WP_007961462.1">
    <property type="nucleotide sequence ID" value="NZ_CP010978.1"/>
</dbReference>
<dbReference type="SUPFAM" id="SSF58104">
    <property type="entry name" value="Methyl-accepting chemotaxis protein (MCP) signaling domain"/>
    <property type="match status" value="1"/>
</dbReference>
<name>I9NK07_9FIRM</name>
<gene>
    <name evidence="4" type="ORF">JBW_00370</name>
</gene>
<accession>I9NK07</accession>
<dbReference type="PANTHER" id="PTHR32089">
    <property type="entry name" value="METHYL-ACCEPTING CHEMOTAXIS PROTEIN MCPB"/>
    <property type="match status" value="1"/>
</dbReference>
<dbReference type="PANTHER" id="PTHR32089:SF112">
    <property type="entry name" value="LYSOZYME-LIKE PROTEIN-RELATED"/>
    <property type="match status" value="1"/>
</dbReference>
<dbReference type="SMART" id="SM00283">
    <property type="entry name" value="MA"/>
    <property type="match status" value="1"/>
</dbReference>
<organism evidence="4 5">
    <name type="scientific">Pelosinus fermentans JBW45</name>
    <dbReference type="NCBI Taxonomy" id="1192197"/>
    <lineage>
        <taxon>Bacteria</taxon>
        <taxon>Bacillati</taxon>
        <taxon>Bacillota</taxon>
        <taxon>Negativicutes</taxon>
        <taxon>Selenomonadales</taxon>
        <taxon>Sporomusaceae</taxon>
        <taxon>Pelosinus</taxon>
    </lineage>
</organism>
<protein>
    <submittedName>
        <fullName evidence="4">Methyl-accepting chemotaxis sensory transducer</fullName>
    </submittedName>
</protein>
<evidence type="ECO:0000313" key="5">
    <source>
        <dbReference type="Proteomes" id="UP000005361"/>
    </source>
</evidence>
<evidence type="ECO:0000259" key="3">
    <source>
        <dbReference type="PROSITE" id="PS50111"/>
    </source>
</evidence>
<dbReference type="Gene3D" id="1.10.287.950">
    <property type="entry name" value="Methyl-accepting chemotaxis protein"/>
    <property type="match status" value="1"/>
</dbReference>
<dbReference type="GO" id="GO:0016020">
    <property type="term" value="C:membrane"/>
    <property type="evidence" value="ECO:0007669"/>
    <property type="project" value="InterPro"/>
</dbReference>
<dbReference type="InterPro" id="IPR004089">
    <property type="entry name" value="MCPsignal_dom"/>
</dbReference>
<keyword evidence="1 2" id="KW-0807">Transducer</keyword>
<evidence type="ECO:0000313" key="4">
    <source>
        <dbReference type="EMBL" id="AJQ25722.1"/>
    </source>
</evidence>
<sequence length="282" mass="30062">MSKLSGQDIIRMFTELAPYINEIVVDDVGVSVIQDGMYTAYVPGKSFDLGVRPGEPMKGQVCEQCIETGTRIVRMISREQSAFDIPYIACALPIKEGNKAIGCLITTQAVANQEKVHMIAGTLADSSDEFTASMDALATGSNELSTICNDLGILSKELAATIKQTDEIVDFIKNISNQTNLLGLNAAIEAARVGEAGRGFSVVAEEIRKLATVSADSVKDINASLKKTQDSIAIMNQKVVTIDNTVQNQASSIQEMAKASQGLASMAGELSSVSENMIQGMK</sequence>
<dbReference type="HOGENOM" id="CLU_043276_0_0_9"/>
<feature type="domain" description="Methyl-accepting transducer" evidence="3">
    <location>
        <begin position="156"/>
        <end position="282"/>
    </location>
</feature>
<reference evidence="4 5" key="1">
    <citation type="journal article" date="2015" name="Genome Announc.">
        <title>Complete Genome Sequence of Pelosinus fermentans JBW45, a Member of a Remarkably Competitive Group of Negativicutes in the Firmicutes Phylum.</title>
        <authorList>
            <person name="De Leon K.B."/>
            <person name="Utturkar S.M."/>
            <person name="Camilleri L.B."/>
            <person name="Elias D.A."/>
            <person name="Arkin A.P."/>
            <person name="Fields M.W."/>
            <person name="Brown S.D."/>
            <person name="Wall J.D."/>
        </authorList>
    </citation>
    <scope>NUCLEOTIDE SEQUENCE [LARGE SCALE GENOMIC DNA]</scope>
    <source>
        <strain evidence="4 5">JBW45</strain>
    </source>
</reference>
<dbReference type="PROSITE" id="PS50111">
    <property type="entry name" value="CHEMOTAXIS_TRANSDUC_2"/>
    <property type="match status" value="1"/>
</dbReference>
<dbReference type="AlphaFoldDB" id="I9NK07"/>
<dbReference type="OrthoDB" id="9807021at2"/>
<dbReference type="EMBL" id="CP010978">
    <property type="protein sequence ID" value="AJQ25722.1"/>
    <property type="molecule type" value="Genomic_DNA"/>
</dbReference>
<dbReference type="GO" id="GO:0007165">
    <property type="term" value="P:signal transduction"/>
    <property type="evidence" value="ECO:0007669"/>
    <property type="project" value="UniProtKB-KW"/>
</dbReference>
<proteinExistence type="predicted"/>
<dbReference type="KEGG" id="pft:JBW_00370"/>